<evidence type="ECO:0000313" key="4">
    <source>
        <dbReference type="EMBL" id="CDW97126.1"/>
    </source>
</evidence>
<sequence length="241" mass="27480">MRRDEADADGMSAILSEVWGREDDGRKATRGLAVGFGYRKRFVMSLFKKFESKPDLGPATALKSSVRRVIRQKLTDQYPELAKDEGALLEAAWPNKASVTTVKFAREHVQMLIADKQVLFFQHYDDCPRHASIGTSRPRSHQIRTVRCQRHVARSHERRRQAARSIKGRDTAQKGTVRGDQSAWKRRDPRCGRHANGHGRRAKDGQGHCDRKHPFSWSMLTISYLLVVCYDLWLTLAKGGI</sequence>
<keyword evidence="2" id="KW-0472">Membrane</keyword>
<proteinExistence type="predicted"/>
<keyword evidence="2" id="KW-1133">Transmembrane helix</keyword>
<keyword evidence="2" id="KW-0812">Transmembrane</keyword>
<keyword evidence="5" id="KW-1185">Reference proteome</keyword>
<feature type="compositionally biased region" description="Basic residues" evidence="1">
    <location>
        <begin position="152"/>
        <end position="162"/>
    </location>
</feature>
<dbReference type="CDD" id="cd11609">
    <property type="entry name" value="MCT1_N"/>
    <property type="match status" value="1"/>
</dbReference>
<dbReference type="Gene3D" id="3.10.400.20">
    <property type="match status" value="1"/>
</dbReference>
<reference evidence="5" key="1">
    <citation type="submission" date="2014-06" db="EMBL/GenBank/DDBJ databases">
        <authorList>
            <person name="Berkman P.J."/>
        </authorList>
    </citation>
    <scope>NUCLEOTIDE SEQUENCE [LARGE SCALE GENOMIC DNA]</scope>
</reference>
<evidence type="ECO:0000313" key="5">
    <source>
        <dbReference type="Proteomes" id="UP000242770"/>
    </source>
</evidence>
<gene>
    <name evidence="4" type="primary">SSCI24090.1</name>
</gene>
<dbReference type="Pfam" id="PF17832">
    <property type="entry name" value="Pre-PUA"/>
    <property type="match status" value="1"/>
</dbReference>
<dbReference type="STRING" id="49012.A0A0F7S456"/>
<evidence type="ECO:0000256" key="1">
    <source>
        <dbReference type="SAM" id="MobiDB-lite"/>
    </source>
</evidence>
<dbReference type="InterPro" id="IPR041366">
    <property type="entry name" value="Pre-PUA"/>
</dbReference>
<dbReference type="Proteomes" id="UP000242770">
    <property type="component" value="Unassembled WGS sequence"/>
</dbReference>
<accession>A0A0F7S456</accession>
<feature type="transmembrane region" description="Helical" evidence="2">
    <location>
        <begin position="215"/>
        <end position="236"/>
    </location>
</feature>
<organism evidence="4 5">
    <name type="scientific">Sporisorium scitamineum</name>
    <dbReference type="NCBI Taxonomy" id="49012"/>
    <lineage>
        <taxon>Eukaryota</taxon>
        <taxon>Fungi</taxon>
        <taxon>Dikarya</taxon>
        <taxon>Basidiomycota</taxon>
        <taxon>Ustilaginomycotina</taxon>
        <taxon>Ustilaginomycetes</taxon>
        <taxon>Ustilaginales</taxon>
        <taxon>Ustilaginaceae</taxon>
        <taxon>Sporisorium</taxon>
    </lineage>
</organism>
<feature type="compositionally biased region" description="Basic residues" evidence="1">
    <location>
        <begin position="192"/>
        <end position="201"/>
    </location>
</feature>
<evidence type="ECO:0000259" key="3">
    <source>
        <dbReference type="Pfam" id="PF17832"/>
    </source>
</evidence>
<feature type="domain" description="Pre-PUA" evidence="3">
    <location>
        <begin position="50"/>
        <end position="126"/>
    </location>
</feature>
<dbReference type="AlphaFoldDB" id="A0A0F7S456"/>
<name>A0A0F7S456_9BASI</name>
<evidence type="ECO:0000256" key="2">
    <source>
        <dbReference type="SAM" id="Phobius"/>
    </source>
</evidence>
<dbReference type="EMBL" id="CCFA01001248">
    <property type="protein sequence ID" value="CDW97126.1"/>
    <property type="molecule type" value="Genomic_DNA"/>
</dbReference>
<feature type="region of interest" description="Disordered" evidence="1">
    <location>
        <begin position="152"/>
        <end position="209"/>
    </location>
</feature>
<protein>
    <recommendedName>
        <fullName evidence="3">Pre-PUA domain-containing protein</fullName>
    </recommendedName>
</protein>